<protein>
    <submittedName>
        <fullName evidence="9">Perillyl-alcohol dehydrogenase</fullName>
        <ecNumber evidence="9">1.1.1.144</ecNumber>
    </submittedName>
</protein>
<dbReference type="PROSITE" id="PS00059">
    <property type="entry name" value="ADH_ZINC"/>
    <property type="match status" value="1"/>
</dbReference>
<dbReference type="PANTHER" id="PTHR43880">
    <property type="entry name" value="ALCOHOL DEHYDROGENASE"/>
    <property type="match status" value="1"/>
</dbReference>
<gene>
    <name evidence="9" type="ORF">AVDCRST_MAG78-626</name>
</gene>
<dbReference type="GO" id="GO:0005829">
    <property type="term" value="C:cytosol"/>
    <property type="evidence" value="ECO:0007669"/>
    <property type="project" value="TreeGrafter"/>
</dbReference>
<dbReference type="PANTHER" id="PTHR43880:SF12">
    <property type="entry name" value="ALCOHOL DEHYDROGENASE CLASS-3"/>
    <property type="match status" value="1"/>
</dbReference>
<name>A0A6J4PFZ1_9ACTN</name>
<comment type="similarity">
    <text evidence="2 7">Belongs to the zinc-containing alcohol dehydrogenase family.</text>
</comment>
<comment type="cofactor">
    <cofactor evidence="1 7">
        <name>Zn(2+)</name>
        <dbReference type="ChEBI" id="CHEBI:29105"/>
    </cofactor>
</comment>
<dbReference type="FunFam" id="3.40.50.720:FF:000003">
    <property type="entry name" value="S-(hydroxymethyl)glutathione dehydrogenase"/>
    <property type="match status" value="1"/>
</dbReference>
<dbReference type="Gene3D" id="3.90.180.10">
    <property type="entry name" value="Medium-chain alcohol dehydrogenases, catalytic domain"/>
    <property type="match status" value="1"/>
</dbReference>
<feature type="domain" description="Enoyl reductase (ER)" evidence="8">
    <location>
        <begin position="11"/>
        <end position="364"/>
    </location>
</feature>
<dbReference type="GO" id="GO:0051903">
    <property type="term" value="F:S-(hydroxymethyl)glutathione dehydrogenase [NAD(P)+] activity"/>
    <property type="evidence" value="ECO:0007669"/>
    <property type="project" value="TreeGrafter"/>
</dbReference>
<dbReference type="InterPro" id="IPR013149">
    <property type="entry name" value="ADH-like_C"/>
</dbReference>
<reference evidence="9" key="1">
    <citation type="submission" date="2020-02" db="EMBL/GenBank/DDBJ databases">
        <authorList>
            <person name="Meier V. D."/>
        </authorList>
    </citation>
    <scope>NUCLEOTIDE SEQUENCE</scope>
    <source>
        <strain evidence="9">AVDCRST_MAG78</strain>
    </source>
</reference>
<keyword evidence="3 7" id="KW-0479">Metal-binding</keyword>
<accession>A0A6J4PFZ1</accession>
<dbReference type="GO" id="GO:0008270">
    <property type="term" value="F:zinc ion binding"/>
    <property type="evidence" value="ECO:0007669"/>
    <property type="project" value="InterPro"/>
</dbReference>
<dbReference type="SUPFAM" id="SSF51735">
    <property type="entry name" value="NAD(P)-binding Rossmann-fold domains"/>
    <property type="match status" value="1"/>
</dbReference>
<dbReference type="InterPro" id="IPR013154">
    <property type="entry name" value="ADH-like_N"/>
</dbReference>
<dbReference type="Pfam" id="PF00107">
    <property type="entry name" value="ADH_zinc_N"/>
    <property type="match status" value="1"/>
</dbReference>
<organism evidence="9">
    <name type="scientific">uncultured Rubrobacteraceae bacterium</name>
    <dbReference type="NCBI Taxonomy" id="349277"/>
    <lineage>
        <taxon>Bacteria</taxon>
        <taxon>Bacillati</taxon>
        <taxon>Actinomycetota</taxon>
        <taxon>Rubrobacteria</taxon>
        <taxon>Rubrobacterales</taxon>
        <taxon>Rubrobacteraceae</taxon>
        <taxon>environmental samples</taxon>
    </lineage>
</organism>
<evidence type="ECO:0000259" key="8">
    <source>
        <dbReference type="SMART" id="SM00829"/>
    </source>
</evidence>
<dbReference type="InterPro" id="IPR036291">
    <property type="entry name" value="NAD(P)-bd_dom_sf"/>
</dbReference>
<evidence type="ECO:0000256" key="4">
    <source>
        <dbReference type="ARBA" id="ARBA00022833"/>
    </source>
</evidence>
<evidence type="ECO:0000313" key="9">
    <source>
        <dbReference type="EMBL" id="CAA9415054.1"/>
    </source>
</evidence>
<keyword evidence="5 9" id="KW-0560">Oxidoreductase</keyword>
<dbReference type="SUPFAM" id="SSF50129">
    <property type="entry name" value="GroES-like"/>
    <property type="match status" value="1"/>
</dbReference>
<evidence type="ECO:0000256" key="5">
    <source>
        <dbReference type="ARBA" id="ARBA00023002"/>
    </source>
</evidence>
<proteinExistence type="inferred from homology"/>
<dbReference type="GO" id="GO:0046294">
    <property type="term" value="P:formaldehyde catabolic process"/>
    <property type="evidence" value="ECO:0007669"/>
    <property type="project" value="TreeGrafter"/>
</dbReference>
<evidence type="ECO:0000256" key="7">
    <source>
        <dbReference type="RuleBase" id="RU361277"/>
    </source>
</evidence>
<evidence type="ECO:0000256" key="6">
    <source>
        <dbReference type="ARBA" id="ARBA00023027"/>
    </source>
</evidence>
<dbReference type="InterPro" id="IPR002328">
    <property type="entry name" value="ADH_Zn_CS"/>
</dbReference>
<dbReference type="Pfam" id="PF08240">
    <property type="entry name" value="ADH_N"/>
    <property type="match status" value="1"/>
</dbReference>
<dbReference type="GO" id="GO:0018457">
    <property type="term" value="F:perillyl-alcohol dehydrogenase (NAD+) activity"/>
    <property type="evidence" value="ECO:0007669"/>
    <property type="project" value="UniProtKB-EC"/>
</dbReference>
<dbReference type="SMART" id="SM00829">
    <property type="entry name" value="PKS_ER"/>
    <property type="match status" value="1"/>
</dbReference>
<keyword evidence="4 7" id="KW-0862">Zinc</keyword>
<dbReference type="InterPro" id="IPR011032">
    <property type="entry name" value="GroES-like_sf"/>
</dbReference>
<evidence type="ECO:0000256" key="1">
    <source>
        <dbReference type="ARBA" id="ARBA00001947"/>
    </source>
</evidence>
<evidence type="ECO:0000256" key="2">
    <source>
        <dbReference type="ARBA" id="ARBA00008072"/>
    </source>
</evidence>
<dbReference type="AlphaFoldDB" id="A0A6J4PFZ1"/>
<dbReference type="EC" id="1.1.1.144" evidence="9"/>
<dbReference type="InterPro" id="IPR020843">
    <property type="entry name" value="ER"/>
</dbReference>
<keyword evidence="6" id="KW-0520">NAD</keyword>
<dbReference type="CDD" id="cd08278">
    <property type="entry name" value="benzyl_alcohol_DH"/>
    <property type="match status" value="1"/>
</dbReference>
<dbReference type="Gene3D" id="3.40.50.720">
    <property type="entry name" value="NAD(P)-binding Rossmann-like Domain"/>
    <property type="match status" value="1"/>
</dbReference>
<sequence length="370" mass="39080">MNVTAAVVREQEQPFEVEELELEEPRADEVLVRVVATGMCHTDLIVRDQWYPVPLPVVLGHEGAGVVERVGEGVTKLEPGDHVVLTFASCGRCANCLRGKPTYCLQFFGLNFGGARLDGSNALGKDGESVHDRFFGQSSFATYAIATERNAIKVRHDVPLELLGPLGCGIQTGAGGVMNSLAPEAGTSIAIFGAGAVGMSAVMAARIVGCATIVAIDVIPRRLELASELGATHTINANESENVVEEVQGITNSGADYALETSAVPAVLRQAVDALAPVGVCGLIGAAPLGTEVSLDMNDLLIPGKVVRGIVEGDSVPDVFIPRLVDLYAQGRFPFDRLVQYYSLDEINQAAEDAEMGVTLKPVLRVEQAS</sequence>
<dbReference type="EMBL" id="CADCVB010000050">
    <property type="protein sequence ID" value="CAA9415054.1"/>
    <property type="molecule type" value="Genomic_DNA"/>
</dbReference>
<evidence type="ECO:0000256" key="3">
    <source>
        <dbReference type="ARBA" id="ARBA00022723"/>
    </source>
</evidence>